<dbReference type="OrthoDB" id="2532945at2"/>
<dbReference type="AlphaFoldDB" id="A0A1G8QS80"/>
<evidence type="ECO:0000259" key="2">
    <source>
        <dbReference type="Pfam" id="PF07833"/>
    </source>
</evidence>
<sequence length="378" mass="40561">MKNGKLAAGILAAAIALSPGAASAAAGSVIQLNYKETSLGSSQVVTAGTTLVPLQQLAQTMGYALTWNQSTKSAKLIRPGLEVTMTAGTVSAAVNGTASMLTKVPRILKGKVYVPLVSAVSLLGGKTVYDKGTGSLNIVDELRYSVASAQGRTYWVSQKNGDVFYSASAAAKPVLIGELPFADLAYTHNLEVKNVGKGTELLLLTDNHYAMFNDFSNSYQVLVKDGKVMRQMDYHYTIKSYIKAPLLKTSQLYMTDGGSVQYINADGSLGKLFDLEAITGTEGNYTIEYAAEDIILARLMSNTQLYAIHTASGAGINLSEQLISAGDRKEWDRADGSDEFYLTKMLVLKKREGNVMTFTYATLPDGKVKTVTYTVDSQ</sequence>
<dbReference type="SUPFAM" id="SSF55383">
    <property type="entry name" value="Copper amine oxidase, domain N"/>
    <property type="match status" value="1"/>
</dbReference>
<feature type="chain" id="PRO_5011695733" evidence="1">
    <location>
        <begin position="25"/>
        <end position="378"/>
    </location>
</feature>
<dbReference type="EMBL" id="FNDX01000011">
    <property type="protein sequence ID" value="SDJ07548.1"/>
    <property type="molecule type" value="Genomic_DNA"/>
</dbReference>
<dbReference type="STRING" id="1174501.SAMN05216192_111117"/>
<dbReference type="Gene3D" id="3.30.457.10">
    <property type="entry name" value="Copper amine oxidase-like, N-terminal domain"/>
    <property type="match status" value="1"/>
</dbReference>
<keyword evidence="1" id="KW-0732">Signal</keyword>
<reference evidence="4" key="1">
    <citation type="submission" date="2016-10" db="EMBL/GenBank/DDBJ databases">
        <authorList>
            <person name="Varghese N."/>
            <person name="Submissions S."/>
        </authorList>
    </citation>
    <scope>NUCLEOTIDE SEQUENCE [LARGE SCALE GENOMIC DNA]</scope>
    <source>
        <strain evidence="4">CGMCC 1.11012</strain>
    </source>
</reference>
<dbReference type="InterPro" id="IPR036582">
    <property type="entry name" value="Mao_N_sf"/>
</dbReference>
<dbReference type="Pfam" id="PF07833">
    <property type="entry name" value="Cu_amine_oxidN1"/>
    <property type="match status" value="1"/>
</dbReference>
<evidence type="ECO:0000313" key="4">
    <source>
        <dbReference type="Proteomes" id="UP000199050"/>
    </source>
</evidence>
<protein>
    <submittedName>
        <fullName evidence="3">Copper amine oxidase N-terminal domain-containing protein</fullName>
    </submittedName>
</protein>
<dbReference type="InterPro" id="IPR012854">
    <property type="entry name" value="Cu_amine_oxidase-like_N"/>
</dbReference>
<name>A0A1G8QS80_9BACL</name>
<evidence type="ECO:0000313" key="3">
    <source>
        <dbReference type="EMBL" id="SDJ07548.1"/>
    </source>
</evidence>
<accession>A0A1G8QS80</accession>
<proteinExistence type="predicted"/>
<keyword evidence="4" id="KW-1185">Reference proteome</keyword>
<organism evidence="3 4">
    <name type="scientific">Paenibacillus typhae</name>
    <dbReference type="NCBI Taxonomy" id="1174501"/>
    <lineage>
        <taxon>Bacteria</taxon>
        <taxon>Bacillati</taxon>
        <taxon>Bacillota</taxon>
        <taxon>Bacilli</taxon>
        <taxon>Bacillales</taxon>
        <taxon>Paenibacillaceae</taxon>
        <taxon>Paenibacillus</taxon>
    </lineage>
</organism>
<feature type="signal peptide" evidence="1">
    <location>
        <begin position="1"/>
        <end position="24"/>
    </location>
</feature>
<feature type="domain" description="Copper amine oxidase-like N-terminal" evidence="2">
    <location>
        <begin position="33"/>
        <end position="136"/>
    </location>
</feature>
<evidence type="ECO:0000256" key="1">
    <source>
        <dbReference type="SAM" id="SignalP"/>
    </source>
</evidence>
<gene>
    <name evidence="3" type="ORF">SAMN05216192_111117</name>
</gene>
<dbReference type="RefSeq" id="WP_090714506.1">
    <property type="nucleotide sequence ID" value="NZ_CBCSKY010000009.1"/>
</dbReference>
<dbReference type="Proteomes" id="UP000199050">
    <property type="component" value="Unassembled WGS sequence"/>
</dbReference>